<dbReference type="InterPro" id="IPR011008">
    <property type="entry name" value="Dimeric_a/b-barrel"/>
</dbReference>
<sequence length="138" mass="15294">MIHHTIRFTAKPEVTEAEAAAAIQRMRDASARIPAIKSWTVGRDIGGDFEYAAISVMEDLDGYEEMMNHPAHLEIDRAGLPLIDTFMSFDIVDDPDPEISAKIAAIHERRYQQQPDIADLVTEINYSGSAGPTANDHD</sequence>
<evidence type="ECO:0000313" key="3">
    <source>
        <dbReference type="Proteomes" id="UP000549971"/>
    </source>
</evidence>
<proteinExistence type="predicted"/>
<comment type="caution">
    <text evidence="2">The sequence shown here is derived from an EMBL/GenBank/DDBJ whole genome shotgun (WGS) entry which is preliminary data.</text>
</comment>
<dbReference type="Proteomes" id="UP000549971">
    <property type="component" value="Unassembled WGS sequence"/>
</dbReference>
<protein>
    <recommendedName>
        <fullName evidence="1">Stress-response A/B barrel domain-containing protein</fullName>
    </recommendedName>
</protein>
<name>A0A7W9J655_9ACTN</name>
<reference evidence="2 3" key="1">
    <citation type="submission" date="2020-08" db="EMBL/GenBank/DDBJ databases">
        <title>Sequencing the genomes of 1000 actinobacteria strains.</title>
        <authorList>
            <person name="Klenk H.-P."/>
        </authorList>
    </citation>
    <scope>NUCLEOTIDE SEQUENCE [LARGE SCALE GENOMIC DNA]</scope>
    <source>
        <strain evidence="2 3">DSM 28967</strain>
    </source>
</reference>
<dbReference type="Gene3D" id="3.30.70.100">
    <property type="match status" value="1"/>
</dbReference>
<evidence type="ECO:0000313" key="2">
    <source>
        <dbReference type="EMBL" id="MBB5836213.1"/>
    </source>
</evidence>
<dbReference type="EMBL" id="JACHMY010000001">
    <property type="protein sequence ID" value="MBB5836213.1"/>
    <property type="molecule type" value="Genomic_DNA"/>
</dbReference>
<dbReference type="RefSeq" id="WP_184795758.1">
    <property type="nucleotide sequence ID" value="NZ_JACHMY010000001.1"/>
</dbReference>
<gene>
    <name evidence="2" type="ORF">HDA39_002947</name>
</gene>
<accession>A0A7W9J655</accession>
<dbReference type="Pfam" id="PF07876">
    <property type="entry name" value="Dabb"/>
    <property type="match status" value="1"/>
</dbReference>
<dbReference type="AlphaFoldDB" id="A0A7W9J655"/>
<keyword evidence="3" id="KW-1185">Reference proteome</keyword>
<dbReference type="SUPFAM" id="SSF54909">
    <property type="entry name" value="Dimeric alpha+beta barrel"/>
    <property type="match status" value="1"/>
</dbReference>
<dbReference type="InterPro" id="IPR013097">
    <property type="entry name" value="Dabb"/>
</dbReference>
<organism evidence="2 3">
    <name type="scientific">Kribbella italica</name>
    <dbReference type="NCBI Taxonomy" id="1540520"/>
    <lineage>
        <taxon>Bacteria</taxon>
        <taxon>Bacillati</taxon>
        <taxon>Actinomycetota</taxon>
        <taxon>Actinomycetes</taxon>
        <taxon>Propionibacteriales</taxon>
        <taxon>Kribbellaceae</taxon>
        <taxon>Kribbella</taxon>
    </lineage>
</organism>
<dbReference type="PROSITE" id="PS51502">
    <property type="entry name" value="S_R_A_B_BARREL"/>
    <property type="match status" value="1"/>
</dbReference>
<evidence type="ECO:0000259" key="1">
    <source>
        <dbReference type="PROSITE" id="PS51502"/>
    </source>
</evidence>
<feature type="domain" description="Stress-response A/B barrel" evidence="1">
    <location>
        <begin position="2"/>
        <end position="91"/>
    </location>
</feature>
<dbReference type="SMART" id="SM00886">
    <property type="entry name" value="Dabb"/>
    <property type="match status" value="1"/>
</dbReference>